<evidence type="ECO:0000256" key="2">
    <source>
        <dbReference type="ARBA" id="ARBA00022741"/>
    </source>
</evidence>
<evidence type="ECO:0008006" key="6">
    <source>
        <dbReference type="Google" id="ProtNLM"/>
    </source>
</evidence>
<dbReference type="InterPro" id="IPR027417">
    <property type="entry name" value="P-loop_NTPase"/>
</dbReference>
<keyword evidence="1" id="KW-0808">Transferase</keyword>
<organism evidence="4 5">
    <name type="scientific">Aspergillus heteromorphus CBS 117.55</name>
    <dbReference type="NCBI Taxonomy" id="1448321"/>
    <lineage>
        <taxon>Eukaryota</taxon>
        <taxon>Fungi</taxon>
        <taxon>Dikarya</taxon>
        <taxon>Ascomycota</taxon>
        <taxon>Pezizomycotina</taxon>
        <taxon>Eurotiomycetes</taxon>
        <taxon>Eurotiomycetidae</taxon>
        <taxon>Eurotiales</taxon>
        <taxon>Aspergillaceae</taxon>
        <taxon>Aspergillus</taxon>
        <taxon>Aspergillus subgen. Circumdati</taxon>
    </lineage>
</organism>
<protein>
    <recommendedName>
        <fullName evidence="6">P-loop containing nucleoside triphosphate hydrolase protein</fullName>
    </recommendedName>
</protein>
<dbReference type="VEuPathDB" id="FungiDB:BO70DRAFT_430343"/>
<evidence type="ECO:0000256" key="3">
    <source>
        <dbReference type="ARBA" id="ARBA00022777"/>
    </source>
</evidence>
<dbReference type="Pfam" id="PF00406">
    <property type="entry name" value="ADK"/>
    <property type="match status" value="1"/>
</dbReference>
<gene>
    <name evidence="4" type="ORF">BO70DRAFT_430343</name>
</gene>
<dbReference type="AlphaFoldDB" id="A0A317VSU9"/>
<sequence>MATFKVFVIGKSQSQSTSPPNIPTIILTHFPIPPTPRRPRIRQNLPRARADPTKLQPHVVQAIREKNLVEIKDLIPILEDVARGFPRNDNRNVLLDGLPRSMEQIAPMEAVMGTPDLVLYFDCPKDIARQRFLSRDVEGRVDDEKAFGVRGAQFAKENKLILQHYLRMGVLVRVDTSGSFDACFEKLKKDLTKEIAWRGTGIQGFW</sequence>
<dbReference type="GO" id="GO:0019205">
    <property type="term" value="F:nucleobase-containing compound kinase activity"/>
    <property type="evidence" value="ECO:0007669"/>
    <property type="project" value="InterPro"/>
</dbReference>
<name>A0A317VSU9_9EURO</name>
<evidence type="ECO:0000313" key="4">
    <source>
        <dbReference type="EMBL" id="PWY77403.1"/>
    </source>
</evidence>
<dbReference type="InterPro" id="IPR000850">
    <property type="entry name" value="Adenylat/UMP-CMP_kin"/>
</dbReference>
<evidence type="ECO:0000256" key="1">
    <source>
        <dbReference type="ARBA" id="ARBA00022679"/>
    </source>
</evidence>
<keyword evidence="2" id="KW-0547">Nucleotide-binding</keyword>
<dbReference type="RefSeq" id="XP_025397976.1">
    <property type="nucleotide sequence ID" value="XM_025548153.1"/>
</dbReference>
<accession>A0A317VSU9</accession>
<dbReference type="GO" id="GO:0005524">
    <property type="term" value="F:ATP binding"/>
    <property type="evidence" value="ECO:0007669"/>
    <property type="project" value="InterPro"/>
</dbReference>
<dbReference type="GO" id="GO:0006139">
    <property type="term" value="P:nucleobase-containing compound metabolic process"/>
    <property type="evidence" value="ECO:0007669"/>
    <property type="project" value="InterPro"/>
</dbReference>
<keyword evidence="5" id="KW-1185">Reference proteome</keyword>
<dbReference type="EMBL" id="MSFL01000018">
    <property type="protein sequence ID" value="PWY77403.1"/>
    <property type="molecule type" value="Genomic_DNA"/>
</dbReference>
<dbReference type="SUPFAM" id="SSF52540">
    <property type="entry name" value="P-loop containing nucleoside triphosphate hydrolases"/>
    <property type="match status" value="1"/>
</dbReference>
<evidence type="ECO:0000313" key="5">
    <source>
        <dbReference type="Proteomes" id="UP000247233"/>
    </source>
</evidence>
<proteinExistence type="predicted"/>
<dbReference type="OrthoDB" id="442176at2759"/>
<dbReference type="Gene3D" id="3.40.50.300">
    <property type="entry name" value="P-loop containing nucleotide triphosphate hydrolases"/>
    <property type="match status" value="1"/>
</dbReference>
<comment type="caution">
    <text evidence="4">The sequence shown here is derived from an EMBL/GenBank/DDBJ whole genome shotgun (WGS) entry which is preliminary data.</text>
</comment>
<dbReference type="STRING" id="1448321.A0A317VSU9"/>
<dbReference type="GeneID" id="37070390"/>
<reference evidence="4 5" key="1">
    <citation type="submission" date="2016-12" db="EMBL/GenBank/DDBJ databases">
        <title>The genomes of Aspergillus section Nigri reveals drivers in fungal speciation.</title>
        <authorList>
            <consortium name="DOE Joint Genome Institute"/>
            <person name="Vesth T.C."/>
            <person name="Nybo J."/>
            <person name="Theobald S."/>
            <person name="Brandl J."/>
            <person name="Frisvad J.C."/>
            <person name="Nielsen K.F."/>
            <person name="Lyhne E.K."/>
            <person name="Kogle M.E."/>
            <person name="Kuo A."/>
            <person name="Riley R."/>
            <person name="Clum A."/>
            <person name="Nolan M."/>
            <person name="Lipzen A."/>
            <person name="Salamov A."/>
            <person name="Henrissat B."/>
            <person name="Wiebenga A."/>
            <person name="De Vries R.P."/>
            <person name="Grigoriev I.V."/>
            <person name="Mortensen U.H."/>
            <person name="Andersen M.R."/>
            <person name="Baker S.E."/>
        </authorList>
    </citation>
    <scope>NUCLEOTIDE SEQUENCE [LARGE SCALE GENOMIC DNA]</scope>
    <source>
        <strain evidence="4 5">CBS 117.55</strain>
    </source>
</reference>
<dbReference type="Proteomes" id="UP000247233">
    <property type="component" value="Unassembled WGS sequence"/>
</dbReference>
<keyword evidence="3" id="KW-0418">Kinase</keyword>
<dbReference type="PANTHER" id="PTHR23359">
    <property type="entry name" value="NUCLEOTIDE KINASE"/>
    <property type="match status" value="1"/>
</dbReference>